<proteinExistence type="predicted"/>
<name>A0A2W2B8F4_9BACT</name>
<dbReference type="AlphaFoldDB" id="A0A2W2B8F4"/>
<dbReference type="SUPFAM" id="SSF56935">
    <property type="entry name" value="Porins"/>
    <property type="match status" value="1"/>
</dbReference>
<evidence type="ECO:0000256" key="1">
    <source>
        <dbReference type="SAM" id="SignalP"/>
    </source>
</evidence>
<protein>
    <recommendedName>
        <fullName evidence="4">Porin</fullName>
    </recommendedName>
</protein>
<evidence type="ECO:0008006" key="4">
    <source>
        <dbReference type="Google" id="ProtNLM"/>
    </source>
</evidence>
<feature type="chain" id="PRO_5016108637" description="Porin" evidence="1">
    <location>
        <begin position="21"/>
        <end position="421"/>
    </location>
</feature>
<accession>A0A2W2B8F4</accession>
<dbReference type="RefSeq" id="WP_110999758.1">
    <property type="nucleotide sequence ID" value="NZ_QKTW01000019.1"/>
</dbReference>
<dbReference type="Proteomes" id="UP000248745">
    <property type="component" value="Unassembled WGS sequence"/>
</dbReference>
<reference evidence="2 3" key="1">
    <citation type="submission" date="2018-06" db="EMBL/GenBank/DDBJ databases">
        <title>Mucibacter soli gen. nov., sp. nov., a new member of the family Chitinophagaceae producing mucin.</title>
        <authorList>
            <person name="Kim M.-K."/>
            <person name="Park S."/>
            <person name="Kim T.-S."/>
            <person name="Joung Y."/>
            <person name="Han J.-H."/>
            <person name="Kim S.B."/>
        </authorList>
    </citation>
    <scope>NUCLEOTIDE SEQUENCE [LARGE SCALE GENOMIC DNA]</scope>
    <source>
        <strain evidence="2 3">R1-15</strain>
    </source>
</reference>
<comment type="caution">
    <text evidence="2">The sequence shown here is derived from an EMBL/GenBank/DDBJ whole genome shotgun (WGS) entry which is preliminary data.</text>
</comment>
<dbReference type="EMBL" id="QKTW01000019">
    <property type="protein sequence ID" value="PZF72247.1"/>
    <property type="molecule type" value="Genomic_DNA"/>
</dbReference>
<keyword evidence="3" id="KW-1185">Reference proteome</keyword>
<evidence type="ECO:0000313" key="3">
    <source>
        <dbReference type="Proteomes" id="UP000248745"/>
    </source>
</evidence>
<gene>
    <name evidence="2" type="ORF">DN068_15070</name>
</gene>
<evidence type="ECO:0000313" key="2">
    <source>
        <dbReference type="EMBL" id="PZF72247.1"/>
    </source>
</evidence>
<feature type="signal peptide" evidence="1">
    <location>
        <begin position="1"/>
        <end position="20"/>
    </location>
</feature>
<keyword evidence="1" id="KW-0732">Signal</keyword>
<dbReference type="OrthoDB" id="790324at2"/>
<organism evidence="2 3">
    <name type="scientific">Taibaiella soli</name>
    <dbReference type="NCBI Taxonomy" id="1649169"/>
    <lineage>
        <taxon>Bacteria</taxon>
        <taxon>Pseudomonadati</taxon>
        <taxon>Bacteroidota</taxon>
        <taxon>Chitinophagia</taxon>
        <taxon>Chitinophagales</taxon>
        <taxon>Chitinophagaceae</taxon>
        <taxon>Taibaiella</taxon>
    </lineage>
</organism>
<sequence>MKKHTLLCVLCLAAGQAAYSQISFSSKAQTADGKPLYEMEFSPRLKLNGYLNLGGNDINTSQSLNANSADPYNPLKDKNADGNMYQTQLAWKTTYNGFAKGPLVTYVEGQWWGAPGAGGNLQLRVAYVDYNHWHIGQDWTFFGGGVPTWYNTLDWEGPNSGTWARHLQVKYYNNFGEDKSWKIEGGIETTAQYLKIAGGPTPGQFSVDPIVAVTKGLSDWGFARLAVMGRSIRYEENPTTNKMTMGWGVNANFKAKIDEKSNVMVQGLAGSGIAGSYTLSGELFGNGGAGNMYDGIYDQTGAFKTVPVLGGSAGIEYFFGAKKRLHSNLVLGYTSMSYNATPASLVQSSVVNDNAAGDFVNKNTESTTHVGLTFVALNAMWDVTKNFTIGVEYNTGSKQIINTVNQSSAVNRIAAGIMVGF</sequence>